<reference evidence="2 3" key="1">
    <citation type="submission" date="2019-12" db="EMBL/GenBank/DDBJ databases">
        <title>Genomic-based taxomic classification of the family Erythrobacteraceae.</title>
        <authorList>
            <person name="Xu L."/>
        </authorList>
    </citation>
    <scope>NUCLEOTIDE SEQUENCE [LARGE SCALE GENOMIC DNA]</scope>
    <source>
        <strain evidence="2 3">S36</strain>
    </source>
</reference>
<organism evidence="2 3">
    <name type="scientific">Croceibacterium xixiisoli</name>
    <dbReference type="NCBI Taxonomy" id="1476466"/>
    <lineage>
        <taxon>Bacteria</taxon>
        <taxon>Pseudomonadati</taxon>
        <taxon>Pseudomonadota</taxon>
        <taxon>Alphaproteobacteria</taxon>
        <taxon>Sphingomonadales</taxon>
        <taxon>Erythrobacteraceae</taxon>
        <taxon>Croceibacterium</taxon>
    </lineage>
</organism>
<dbReference type="Gene3D" id="3.40.630.30">
    <property type="match status" value="1"/>
</dbReference>
<dbReference type="Proteomes" id="UP000469430">
    <property type="component" value="Unassembled WGS sequence"/>
</dbReference>
<feature type="domain" description="N-acetyltransferase" evidence="1">
    <location>
        <begin position="14"/>
        <end position="175"/>
    </location>
</feature>
<name>A0A6I4TN34_9SPHN</name>
<dbReference type="InterPro" id="IPR016181">
    <property type="entry name" value="Acyl_CoA_acyltransferase"/>
</dbReference>
<sequence>MAVNDLPVILTERLELRPPVPDDFAVTGRIIAHPETARFLGTRPGQSDQFLRFMRGAGSWLLYGYGPFTLRLRSSGEVIGNCGLFHSWRDLGADFDDVPEAGWILAHDQVGRGLAGEAMGAALDWFDRAHGPRRVTCLIEAGNVASLALAARLGFAAVRDAPLVGGDIIHLLDRGRP</sequence>
<dbReference type="GO" id="GO:0016747">
    <property type="term" value="F:acyltransferase activity, transferring groups other than amino-acyl groups"/>
    <property type="evidence" value="ECO:0007669"/>
    <property type="project" value="InterPro"/>
</dbReference>
<dbReference type="InterPro" id="IPR051531">
    <property type="entry name" value="N-acetyltransferase"/>
</dbReference>
<dbReference type="PANTHER" id="PTHR43792">
    <property type="entry name" value="GNAT FAMILY, PUTATIVE (AFU_ORTHOLOGUE AFUA_3G00765)-RELATED-RELATED"/>
    <property type="match status" value="1"/>
</dbReference>
<protein>
    <submittedName>
        <fullName evidence="2">GNAT family N-acetyltransferase</fullName>
    </submittedName>
</protein>
<dbReference type="AlphaFoldDB" id="A0A6I4TN34"/>
<evidence type="ECO:0000259" key="1">
    <source>
        <dbReference type="PROSITE" id="PS51186"/>
    </source>
</evidence>
<keyword evidence="2" id="KW-0808">Transferase</keyword>
<evidence type="ECO:0000313" key="2">
    <source>
        <dbReference type="EMBL" id="MXO97374.1"/>
    </source>
</evidence>
<gene>
    <name evidence="2" type="ORF">GRI97_00040</name>
</gene>
<dbReference type="Pfam" id="PF13302">
    <property type="entry name" value="Acetyltransf_3"/>
    <property type="match status" value="1"/>
</dbReference>
<dbReference type="InterPro" id="IPR000182">
    <property type="entry name" value="GNAT_dom"/>
</dbReference>
<dbReference type="SUPFAM" id="SSF55729">
    <property type="entry name" value="Acyl-CoA N-acyltransferases (Nat)"/>
    <property type="match status" value="1"/>
</dbReference>
<proteinExistence type="predicted"/>
<dbReference type="OrthoDB" id="6293260at2"/>
<evidence type="ECO:0000313" key="3">
    <source>
        <dbReference type="Proteomes" id="UP000469430"/>
    </source>
</evidence>
<dbReference type="PANTHER" id="PTHR43792:SF1">
    <property type="entry name" value="N-ACETYLTRANSFERASE DOMAIN-CONTAINING PROTEIN"/>
    <property type="match status" value="1"/>
</dbReference>
<keyword evidence="3" id="KW-1185">Reference proteome</keyword>
<accession>A0A6I4TN34</accession>
<dbReference type="EMBL" id="WTYJ01000001">
    <property type="protein sequence ID" value="MXO97374.1"/>
    <property type="molecule type" value="Genomic_DNA"/>
</dbReference>
<dbReference type="RefSeq" id="WP_160758962.1">
    <property type="nucleotide sequence ID" value="NZ_JBHSCP010000001.1"/>
</dbReference>
<dbReference type="PROSITE" id="PS51186">
    <property type="entry name" value="GNAT"/>
    <property type="match status" value="1"/>
</dbReference>
<comment type="caution">
    <text evidence="2">The sequence shown here is derived from an EMBL/GenBank/DDBJ whole genome shotgun (WGS) entry which is preliminary data.</text>
</comment>